<dbReference type="InterPro" id="IPR050428">
    <property type="entry name" value="TCS_sensor_his_kinase"/>
</dbReference>
<dbReference type="OrthoDB" id="9809766at2"/>
<dbReference type="STRING" id="1304275.C41B8_17873"/>
<comment type="caution">
    <text evidence="14">The sequence shown here is derived from an EMBL/GenBank/DDBJ whole genome shotgun (WGS) entry which is preliminary data.</text>
</comment>
<keyword evidence="7 14" id="KW-0418">Kinase</keyword>
<dbReference type="SUPFAM" id="SSF47384">
    <property type="entry name" value="Homodimeric domain of signal transducing histidine kinase"/>
    <property type="match status" value="1"/>
</dbReference>
<evidence type="ECO:0000256" key="3">
    <source>
        <dbReference type="ARBA" id="ARBA00012438"/>
    </source>
</evidence>
<dbReference type="InterPro" id="IPR004358">
    <property type="entry name" value="Sig_transdc_His_kin-like_C"/>
</dbReference>
<dbReference type="PRINTS" id="PR00344">
    <property type="entry name" value="BCTRLSENSOR"/>
</dbReference>
<reference evidence="14 15" key="1">
    <citation type="submission" date="2013-03" db="EMBL/GenBank/DDBJ databases">
        <title>Salinisphaera hydrothermalis C41B8 Genome Sequencing.</title>
        <authorList>
            <person name="Li C."/>
            <person name="Lai Q."/>
            <person name="Shao Z."/>
        </authorList>
    </citation>
    <scope>NUCLEOTIDE SEQUENCE [LARGE SCALE GENOMIC DNA]</scope>
    <source>
        <strain evidence="14 15">C41B8</strain>
    </source>
</reference>
<evidence type="ECO:0000259" key="13">
    <source>
        <dbReference type="PROSITE" id="PS50885"/>
    </source>
</evidence>
<keyword evidence="8 11" id="KW-1133">Transmembrane helix</keyword>
<organism evidence="14 15">
    <name type="scientific">Salinisphaera hydrothermalis (strain C41B8)</name>
    <dbReference type="NCBI Taxonomy" id="1304275"/>
    <lineage>
        <taxon>Bacteria</taxon>
        <taxon>Pseudomonadati</taxon>
        <taxon>Pseudomonadota</taxon>
        <taxon>Gammaproteobacteria</taxon>
        <taxon>Salinisphaerales</taxon>
        <taxon>Salinisphaeraceae</taxon>
        <taxon>Salinisphaera</taxon>
    </lineage>
</organism>
<dbReference type="AlphaFoldDB" id="A0A084IGM9"/>
<evidence type="ECO:0000256" key="7">
    <source>
        <dbReference type="ARBA" id="ARBA00022777"/>
    </source>
</evidence>
<keyword evidence="4" id="KW-0597">Phosphoprotein</keyword>
<dbReference type="EMBL" id="APNK01000048">
    <property type="protein sequence ID" value="KEZ75863.1"/>
    <property type="molecule type" value="Genomic_DNA"/>
</dbReference>
<evidence type="ECO:0000313" key="15">
    <source>
        <dbReference type="Proteomes" id="UP000028302"/>
    </source>
</evidence>
<evidence type="ECO:0000256" key="10">
    <source>
        <dbReference type="ARBA" id="ARBA00023136"/>
    </source>
</evidence>
<sequence>MDGFRARLNDSLRLRLSFWLLVIIVGVAVVGGVLSFVLTYTEANQVQDDMLRQTAALFDAQHLPAPNTQPSGDTPIDPEARLRVALLPPPGAASQTASRTGFPPNLTDGLQTRVMDGDTYRIFVTALNSKQRIAVAQQTAIRDETAGYSALLGLLPFLVLVPLLLLAVTALVRRVFAPVMVAAAAVDRRSERDLQAVSLDGLPEEIRPFVAAINRLLGRVADAMTMQQRFIAAAAHELRSPLTALSLQAERLGGAAMSDDARTRVRTLRQGIDRNRLMLDQLLSYARAQSMPAMPTSVVSVHDLFRRVLAELMPLVEDKQIDIGVSGDDIHVRAAEVELTTVLRNLIANAVHYTSPAGVIDLRAVQTTRGVAITVEDNGPGLDPAERERVFEPFYRGLGTEVVGSGLGLSIVRTLVEQMNGHVELADAALFACGLRVTVILPAARA</sequence>
<keyword evidence="10 11" id="KW-0472">Membrane</keyword>
<dbReference type="Proteomes" id="UP000028302">
    <property type="component" value="Unassembled WGS sequence"/>
</dbReference>
<evidence type="ECO:0000256" key="1">
    <source>
        <dbReference type="ARBA" id="ARBA00000085"/>
    </source>
</evidence>
<dbReference type="PANTHER" id="PTHR45436:SF15">
    <property type="entry name" value="SENSOR HISTIDINE KINASE CUSS"/>
    <property type="match status" value="1"/>
</dbReference>
<evidence type="ECO:0000256" key="5">
    <source>
        <dbReference type="ARBA" id="ARBA00022679"/>
    </source>
</evidence>
<dbReference type="PROSITE" id="PS50109">
    <property type="entry name" value="HIS_KIN"/>
    <property type="match status" value="1"/>
</dbReference>
<dbReference type="InterPro" id="IPR003594">
    <property type="entry name" value="HATPase_dom"/>
</dbReference>
<protein>
    <recommendedName>
        <fullName evidence="3">histidine kinase</fullName>
        <ecNumber evidence="3">2.7.13.3</ecNumber>
    </recommendedName>
</protein>
<evidence type="ECO:0000256" key="8">
    <source>
        <dbReference type="ARBA" id="ARBA00022989"/>
    </source>
</evidence>
<dbReference type="CDD" id="cd00075">
    <property type="entry name" value="HATPase"/>
    <property type="match status" value="1"/>
</dbReference>
<dbReference type="GO" id="GO:0005886">
    <property type="term" value="C:plasma membrane"/>
    <property type="evidence" value="ECO:0007669"/>
    <property type="project" value="TreeGrafter"/>
</dbReference>
<keyword evidence="5" id="KW-0808">Transferase</keyword>
<evidence type="ECO:0000256" key="11">
    <source>
        <dbReference type="SAM" id="Phobius"/>
    </source>
</evidence>
<dbReference type="RefSeq" id="WP_037341385.1">
    <property type="nucleotide sequence ID" value="NZ_APNK01000048.1"/>
</dbReference>
<evidence type="ECO:0000256" key="4">
    <source>
        <dbReference type="ARBA" id="ARBA00022553"/>
    </source>
</evidence>
<proteinExistence type="predicted"/>
<dbReference type="Gene3D" id="3.30.565.10">
    <property type="entry name" value="Histidine kinase-like ATPase, C-terminal domain"/>
    <property type="match status" value="1"/>
</dbReference>
<dbReference type="Pfam" id="PF00512">
    <property type="entry name" value="HisKA"/>
    <property type="match status" value="1"/>
</dbReference>
<keyword evidence="9" id="KW-0902">Two-component regulatory system</keyword>
<dbReference type="PATRIC" id="fig|1304275.5.peg.3654"/>
<dbReference type="CDD" id="cd00082">
    <property type="entry name" value="HisKA"/>
    <property type="match status" value="1"/>
</dbReference>
<dbReference type="eggNOG" id="COG2205">
    <property type="taxonomic scope" value="Bacteria"/>
</dbReference>
<dbReference type="PANTHER" id="PTHR45436">
    <property type="entry name" value="SENSOR HISTIDINE KINASE YKOH"/>
    <property type="match status" value="1"/>
</dbReference>
<keyword evidence="6 11" id="KW-0812">Transmembrane</keyword>
<feature type="transmembrane region" description="Helical" evidence="11">
    <location>
        <begin position="16"/>
        <end position="40"/>
    </location>
</feature>
<evidence type="ECO:0000256" key="9">
    <source>
        <dbReference type="ARBA" id="ARBA00023012"/>
    </source>
</evidence>
<dbReference type="SMART" id="SM00388">
    <property type="entry name" value="HisKA"/>
    <property type="match status" value="1"/>
</dbReference>
<dbReference type="InterPro" id="IPR003660">
    <property type="entry name" value="HAMP_dom"/>
</dbReference>
<dbReference type="InterPro" id="IPR003661">
    <property type="entry name" value="HisK_dim/P_dom"/>
</dbReference>
<dbReference type="InterPro" id="IPR036890">
    <property type="entry name" value="HATPase_C_sf"/>
</dbReference>
<dbReference type="GO" id="GO:0000155">
    <property type="term" value="F:phosphorelay sensor kinase activity"/>
    <property type="evidence" value="ECO:0007669"/>
    <property type="project" value="InterPro"/>
</dbReference>
<keyword evidence="15" id="KW-1185">Reference proteome</keyword>
<evidence type="ECO:0000259" key="12">
    <source>
        <dbReference type="PROSITE" id="PS50109"/>
    </source>
</evidence>
<gene>
    <name evidence="14" type="ORF">C41B8_17873</name>
</gene>
<dbReference type="InterPro" id="IPR036097">
    <property type="entry name" value="HisK_dim/P_sf"/>
</dbReference>
<dbReference type="SMART" id="SM00387">
    <property type="entry name" value="HATPase_c"/>
    <property type="match status" value="1"/>
</dbReference>
<feature type="domain" description="Histidine kinase" evidence="12">
    <location>
        <begin position="233"/>
        <end position="445"/>
    </location>
</feature>
<dbReference type="Gene3D" id="1.10.287.130">
    <property type="match status" value="1"/>
</dbReference>
<accession>A0A084IGM9</accession>
<comment type="subcellular location">
    <subcellularLocation>
        <location evidence="2">Membrane</location>
        <topology evidence="2">Multi-pass membrane protein</topology>
    </subcellularLocation>
</comment>
<dbReference type="SUPFAM" id="SSF55874">
    <property type="entry name" value="ATPase domain of HSP90 chaperone/DNA topoisomerase II/histidine kinase"/>
    <property type="match status" value="1"/>
</dbReference>
<feature type="domain" description="HAMP" evidence="13">
    <location>
        <begin position="173"/>
        <end position="225"/>
    </location>
</feature>
<feature type="transmembrane region" description="Helical" evidence="11">
    <location>
        <begin position="150"/>
        <end position="172"/>
    </location>
</feature>
<evidence type="ECO:0000256" key="2">
    <source>
        <dbReference type="ARBA" id="ARBA00004141"/>
    </source>
</evidence>
<dbReference type="InterPro" id="IPR005467">
    <property type="entry name" value="His_kinase_dom"/>
</dbReference>
<evidence type="ECO:0000313" key="14">
    <source>
        <dbReference type="EMBL" id="KEZ75863.1"/>
    </source>
</evidence>
<dbReference type="Pfam" id="PF02518">
    <property type="entry name" value="HATPase_c"/>
    <property type="match status" value="1"/>
</dbReference>
<evidence type="ECO:0000256" key="6">
    <source>
        <dbReference type="ARBA" id="ARBA00022692"/>
    </source>
</evidence>
<dbReference type="PROSITE" id="PS50885">
    <property type="entry name" value="HAMP"/>
    <property type="match status" value="1"/>
</dbReference>
<dbReference type="EC" id="2.7.13.3" evidence="3"/>
<comment type="catalytic activity">
    <reaction evidence="1">
        <text>ATP + protein L-histidine = ADP + protein N-phospho-L-histidine.</text>
        <dbReference type="EC" id="2.7.13.3"/>
    </reaction>
</comment>
<name>A0A084IGM9_SALHC</name>